<proteinExistence type="predicted"/>
<feature type="transmembrane region" description="Helical" evidence="1">
    <location>
        <begin position="9"/>
        <end position="29"/>
    </location>
</feature>
<keyword evidence="1" id="KW-0472">Membrane</keyword>
<feature type="transmembrane region" description="Helical" evidence="1">
    <location>
        <begin position="157"/>
        <end position="184"/>
    </location>
</feature>
<evidence type="ECO:0000313" key="2">
    <source>
        <dbReference type="EMBL" id="MSS36339.1"/>
    </source>
</evidence>
<dbReference type="Pfam" id="PF19700">
    <property type="entry name" value="DUF6198"/>
    <property type="match status" value="1"/>
</dbReference>
<dbReference type="EMBL" id="VUMD01000005">
    <property type="protein sequence ID" value="MSS36339.1"/>
    <property type="molecule type" value="Genomic_DNA"/>
</dbReference>
<reference evidence="2 3" key="1">
    <citation type="submission" date="2019-08" db="EMBL/GenBank/DDBJ databases">
        <title>In-depth cultivation of the pig gut microbiome towards novel bacterial diversity and tailored functional studies.</title>
        <authorList>
            <person name="Wylensek D."/>
            <person name="Hitch T.C.A."/>
            <person name="Clavel T."/>
        </authorList>
    </citation>
    <scope>NUCLEOTIDE SEQUENCE [LARGE SCALE GENOMIC DNA]</scope>
    <source>
        <strain evidence="2 3">WCA-389-WT-23D1</strain>
    </source>
</reference>
<dbReference type="Proteomes" id="UP000429958">
    <property type="component" value="Unassembled WGS sequence"/>
</dbReference>
<organism evidence="2 3">
    <name type="scientific">Clostridium porci</name>
    <dbReference type="NCBI Taxonomy" id="2605778"/>
    <lineage>
        <taxon>Bacteria</taxon>
        <taxon>Bacillati</taxon>
        <taxon>Bacillota</taxon>
        <taxon>Clostridia</taxon>
        <taxon>Eubacteriales</taxon>
        <taxon>Clostridiaceae</taxon>
        <taxon>Clostridium</taxon>
    </lineage>
</organism>
<gene>
    <name evidence="2" type="ORF">FYJ39_07100</name>
</gene>
<evidence type="ECO:0000313" key="3">
    <source>
        <dbReference type="Proteomes" id="UP000429958"/>
    </source>
</evidence>
<keyword evidence="3" id="KW-1185">Reference proteome</keyword>
<dbReference type="PANTHER" id="PTHR40078">
    <property type="entry name" value="INTEGRAL MEMBRANE PROTEIN-RELATED"/>
    <property type="match status" value="1"/>
</dbReference>
<sequence length="205" mass="21954">MKNHLVKRTLISLIGLIFCGIGVALFLYTGLGVDPASVFELGIANVFHISYGTSSALINVVILVIVFIIDKSYINISSMIAIFGIGYTADFVKLLLNLLRLGELNIIIKMAMILAGLLIMAVGIATYIRADLGVGAIDLISEIISRKGKLQYRLVRIAGDISFVVIGFLLGGTVGIGTVVAAFMTGPSVQFVRPFVHRIVDKVIG</sequence>
<dbReference type="AlphaFoldDB" id="A0A7X2TBX0"/>
<keyword evidence="1" id="KW-1133">Transmembrane helix</keyword>
<evidence type="ECO:0000256" key="1">
    <source>
        <dbReference type="SAM" id="Phobius"/>
    </source>
</evidence>
<feature type="transmembrane region" description="Helical" evidence="1">
    <location>
        <begin position="49"/>
        <end position="69"/>
    </location>
</feature>
<comment type="caution">
    <text evidence="2">The sequence shown here is derived from an EMBL/GenBank/DDBJ whole genome shotgun (WGS) entry which is preliminary data.</text>
</comment>
<name>A0A7X2TBX0_9CLOT</name>
<accession>A0A7X2TBX0</accession>
<dbReference type="InterPro" id="IPR038750">
    <property type="entry name" value="YczE/YyaS-like"/>
</dbReference>
<dbReference type="RefSeq" id="WP_154471771.1">
    <property type="nucleotide sequence ID" value="NZ_DBEWUL010000130.1"/>
</dbReference>
<feature type="transmembrane region" description="Helical" evidence="1">
    <location>
        <begin position="106"/>
        <end position="128"/>
    </location>
</feature>
<protein>
    <submittedName>
        <fullName evidence="2">Membrane protein</fullName>
    </submittedName>
</protein>
<dbReference type="PANTHER" id="PTHR40078:SF1">
    <property type="entry name" value="INTEGRAL MEMBRANE PROTEIN"/>
    <property type="match status" value="1"/>
</dbReference>
<keyword evidence="1" id="KW-0812">Transmembrane</keyword>